<name>Q68W47_RICTY</name>
<evidence type="ECO:0000313" key="2">
    <source>
        <dbReference type="Proteomes" id="UP000000604"/>
    </source>
</evidence>
<gene>
    <name evidence="1" type="ordered locus">RT0685</name>
</gene>
<sequence length="37" mass="4368">MLSCVSLIKLWTDILDIKTYKKLLYSDHNNNDMIIVL</sequence>
<dbReference type="EMBL" id="AE017197">
    <property type="protein sequence ID" value="AAU04145.1"/>
    <property type="molecule type" value="Genomic_DNA"/>
</dbReference>
<reference evidence="1 2" key="1">
    <citation type="journal article" date="2004" name="J. Bacteriol.">
        <title>Complete genome sequence of Rickettsia typhi and comparison with sequences of other Rickettsiae.</title>
        <authorList>
            <person name="McLeod M.P."/>
            <person name="Qin X."/>
            <person name="Karpathy S.E."/>
            <person name="Gioia J."/>
            <person name="Highlander S.K."/>
            <person name="Fox G.E."/>
            <person name="McNeill T.Z."/>
            <person name="Jiang H."/>
            <person name="Muzny D."/>
            <person name="Jacob L.S."/>
            <person name="Hawes A.C."/>
            <person name="Sodergren E."/>
            <person name="Gill R."/>
            <person name="Hume J."/>
            <person name="Morgan M."/>
            <person name="Fan G."/>
            <person name="Amin A.G."/>
            <person name="Gibbs R.A."/>
            <person name="Hong C."/>
            <person name="Yu X.-J."/>
            <person name="Walker D.H."/>
            <person name="Weinstock G.M."/>
        </authorList>
    </citation>
    <scope>NUCLEOTIDE SEQUENCE [LARGE SCALE GENOMIC DNA]</scope>
    <source>
        <strain evidence="2">ATCC VR-144 / Wilmington</strain>
    </source>
</reference>
<dbReference type="Proteomes" id="UP000000604">
    <property type="component" value="Chromosome"/>
</dbReference>
<proteinExistence type="predicted"/>
<dbReference type="KEGG" id="rty:RT0685"/>
<accession>Q68W47</accession>
<evidence type="ECO:0000313" key="1">
    <source>
        <dbReference type="EMBL" id="AAU04145.1"/>
    </source>
</evidence>
<dbReference type="AlphaFoldDB" id="Q68W47"/>
<protein>
    <submittedName>
        <fullName evidence="1">Uncharacterized protein</fullName>
    </submittedName>
</protein>
<organism evidence="1 2">
    <name type="scientific">Rickettsia typhi (strain ATCC VR-144 / Wilmington)</name>
    <dbReference type="NCBI Taxonomy" id="257363"/>
    <lineage>
        <taxon>Bacteria</taxon>
        <taxon>Pseudomonadati</taxon>
        <taxon>Pseudomonadota</taxon>
        <taxon>Alphaproteobacteria</taxon>
        <taxon>Rickettsiales</taxon>
        <taxon>Rickettsiaceae</taxon>
        <taxon>Rickettsieae</taxon>
        <taxon>Rickettsia</taxon>
        <taxon>typhus group</taxon>
    </lineage>
</organism>
<dbReference type="HOGENOM" id="CLU_3348050_0_0_5"/>